<dbReference type="GO" id="GO:0008270">
    <property type="term" value="F:zinc ion binding"/>
    <property type="evidence" value="ECO:0007669"/>
    <property type="project" value="TreeGrafter"/>
</dbReference>
<dbReference type="InterPro" id="IPR037518">
    <property type="entry name" value="MPN"/>
</dbReference>
<dbReference type="Proteomes" id="UP001220610">
    <property type="component" value="Chromosome"/>
</dbReference>
<dbReference type="SMART" id="SM00232">
    <property type="entry name" value="JAB_MPN"/>
    <property type="match status" value="1"/>
</dbReference>
<proteinExistence type="predicted"/>
<dbReference type="PANTHER" id="PTHR34858">
    <property type="entry name" value="CYSO-CYSTEINE PEPTIDASE"/>
    <property type="match status" value="1"/>
</dbReference>
<evidence type="ECO:0000256" key="1">
    <source>
        <dbReference type="ARBA" id="ARBA00022670"/>
    </source>
</evidence>
<feature type="domain" description="MPN" evidence="6">
    <location>
        <begin position="2"/>
        <end position="129"/>
    </location>
</feature>
<dbReference type="SUPFAM" id="SSF102712">
    <property type="entry name" value="JAB1/MPN domain"/>
    <property type="match status" value="1"/>
</dbReference>
<name>A0AAJ5WVG7_9BACT</name>
<organism evidence="7 8">
    <name type="scientific">Candidatus Pseudobacter hemicellulosilyticus</name>
    <dbReference type="NCBI Taxonomy" id="3121375"/>
    <lineage>
        <taxon>Bacteria</taxon>
        <taxon>Pseudomonadati</taxon>
        <taxon>Bacteroidota</taxon>
        <taxon>Chitinophagia</taxon>
        <taxon>Chitinophagales</taxon>
        <taxon>Chitinophagaceae</taxon>
        <taxon>Pseudobacter</taxon>
    </lineage>
</organism>
<dbReference type="Gene3D" id="3.40.140.10">
    <property type="entry name" value="Cytidine Deaminase, domain 2"/>
    <property type="match status" value="1"/>
</dbReference>
<dbReference type="InterPro" id="IPR028090">
    <property type="entry name" value="JAB_dom_prok"/>
</dbReference>
<accession>A0AAJ5WVG7</accession>
<reference evidence="7" key="1">
    <citation type="submission" date="2023-03" db="EMBL/GenBank/DDBJ databases">
        <title>Andean soil-derived lignocellulolytic bacterial consortium as a source of novel taxa and putative plastic-active enzymes.</title>
        <authorList>
            <person name="Diaz-Garcia L."/>
            <person name="Chuvochina M."/>
            <person name="Feuerriegel G."/>
            <person name="Bunk B."/>
            <person name="Sproer C."/>
            <person name="Streit W.R."/>
            <person name="Rodriguez L.M."/>
            <person name="Overmann J."/>
            <person name="Jimenez D.J."/>
        </authorList>
    </citation>
    <scope>NUCLEOTIDE SEQUENCE</scope>
    <source>
        <strain evidence="7">MAG 7</strain>
    </source>
</reference>
<keyword evidence="1" id="KW-0645">Protease</keyword>
<keyword evidence="5" id="KW-0482">Metalloprotease</keyword>
<keyword evidence="4" id="KW-0862">Zinc</keyword>
<keyword evidence="3" id="KW-0378">Hydrolase</keyword>
<dbReference type="PANTHER" id="PTHR34858:SF1">
    <property type="entry name" value="CYSO-CYSTEINE PEPTIDASE"/>
    <property type="match status" value="1"/>
</dbReference>
<dbReference type="GO" id="GO:0008235">
    <property type="term" value="F:metalloexopeptidase activity"/>
    <property type="evidence" value="ECO:0007669"/>
    <property type="project" value="TreeGrafter"/>
</dbReference>
<dbReference type="FunFam" id="3.40.140.10:FF:000085">
    <property type="entry name" value="Mov34/MPN/PAD-1 family protein"/>
    <property type="match status" value="1"/>
</dbReference>
<sequence>MIIIDPTVRKAIFNDGISAFPDECCGFLFGKENGAGHRSITEILVVNNAKEGDKRRRFAISPLDYLRAEQYADEQELLLLGVYHSHPNHPAIPSEHDRVAAQPFFSYVIVSIVEGKPDDLRSWRLTDDASFIEENVGIVTYS</sequence>
<evidence type="ECO:0000256" key="4">
    <source>
        <dbReference type="ARBA" id="ARBA00022833"/>
    </source>
</evidence>
<evidence type="ECO:0000313" key="7">
    <source>
        <dbReference type="EMBL" id="WEK37921.1"/>
    </source>
</evidence>
<keyword evidence="2" id="KW-0479">Metal-binding</keyword>
<dbReference type="GO" id="GO:0006508">
    <property type="term" value="P:proteolysis"/>
    <property type="evidence" value="ECO:0007669"/>
    <property type="project" value="UniProtKB-KW"/>
</dbReference>
<dbReference type="AlphaFoldDB" id="A0AAJ5WVG7"/>
<evidence type="ECO:0000256" key="3">
    <source>
        <dbReference type="ARBA" id="ARBA00022801"/>
    </source>
</evidence>
<dbReference type="CDD" id="cd08070">
    <property type="entry name" value="MPN_like"/>
    <property type="match status" value="1"/>
</dbReference>
<evidence type="ECO:0000256" key="5">
    <source>
        <dbReference type="ARBA" id="ARBA00023049"/>
    </source>
</evidence>
<protein>
    <submittedName>
        <fullName evidence="7">M67 family metallopeptidase</fullName>
    </submittedName>
</protein>
<dbReference type="PROSITE" id="PS50249">
    <property type="entry name" value="MPN"/>
    <property type="match status" value="1"/>
</dbReference>
<dbReference type="InterPro" id="IPR051929">
    <property type="entry name" value="VirAsm_ModProt"/>
</dbReference>
<dbReference type="InterPro" id="IPR000555">
    <property type="entry name" value="JAMM/MPN+_dom"/>
</dbReference>
<evidence type="ECO:0000313" key="8">
    <source>
        <dbReference type="Proteomes" id="UP001220610"/>
    </source>
</evidence>
<dbReference type="EMBL" id="CP119311">
    <property type="protein sequence ID" value="WEK37921.1"/>
    <property type="molecule type" value="Genomic_DNA"/>
</dbReference>
<evidence type="ECO:0000259" key="6">
    <source>
        <dbReference type="PROSITE" id="PS50249"/>
    </source>
</evidence>
<dbReference type="Pfam" id="PF14464">
    <property type="entry name" value="Prok-JAB"/>
    <property type="match status" value="1"/>
</dbReference>
<gene>
    <name evidence="7" type="ORF">P0Y53_10460</name>
</gene>
<evidence type="ECO:0000256" key="2">
    <source>
        <dbReference type="ARBA" id="ARBA00022723"/>
    </source>
</evidence>